<proteinExistence type="predicted"/>
<evidence type="ECO:0000313" key="1">
    <source>
        <dbReference type="EMBL" id="EMJ36050.1"/>
    </source>
</evidence>
<sequence>MENVFPIFSHFIRFSMEDLFKSPIEFMEGFEKNRVKFGSENILK</sequence>
<accession>A0A0F6IDC5</accession>
<evidence type="ECO:0000313" key="2">
    <source>
        <dbReference type="Proteomes" id="UP000012164"/>
    </source>
</evidence>
<dbReference type="AlphaFoldDB" id="A0A0F6IDC5"/>
<protein>
    <submittedName>
        <fullName evidence="1">Uncharacterized protein</fullName>
    </submittedName>
</protein>
<comment type="caution">
    <text evidence="1">The sequence shown here is derived from an EMBL/GenBank/DDBJ whole genome shotgun (WGS) entry which is preliminary data.</text>
</comment>
<dbReference type="Proteomes" id="UP000012164">
    <property type="component" value="Unassembled WGS sequence"/>
</dbReference>
<reference evidence="1 2" key="1">
    <citation type="submission" date="2013-01" db="EMBL/GenBank/DDBJ databases">
        <authorList>
            <person name="Harkins D.M."/>
            <person name="Durkin A.S."/>
            <person name="Brinkac L.M."/>
            <person name="Haft D.H."/>
            <person name="Selengut J.D."/>
            <person name="Sanka R."/>
            <person name="DePew J."/>
            <person name="Purushe J."/>
            <person name="Peacock S.J."/>
            <person name="Thaipadungpanit J."/>
            <person name="Wuthiekanun V.W."/>
            <person name="Day N.P."/>
            <person name="Vinetz J.M."/>
            <person name="Sutton G.G."/>
            <person name="Nierman W.C."/>
            <person name="Fouts D.E."/>
        </authorList>
    </citation>
    <scope>NUCLEOTIDE SEQUENCE [LARGE SCALE GENOMIC DNA]</scope>
    <source>
        <strain evidence="1 2">FPW1039</strain>
    </source>
</reference>
<dbReference type="EMBL" id="AKWR02000142">
    <property type="protein sequence ID" value="EMJ36050.1"/>
    <property type="molecule type" value="Genomic_DNA"/>
</dbReference>
<name>A0A0F6IDC5_LEPIR</name>
<gene>
    <name evidence="1" type="ORF">LEP1GSC079_3476</name>
</gene>
<organism evidence="1 2">
    <name type="scientific">Leptospira interrogans str. FPW1039</name>
    <dbReference type="NCBI Taxonomy" id="1193040"/>
    <lineage>
        <taxon>Bacteria</taxon>
        <taxon>Pseudomonadati</taxon>
        <taxon>Spirochaetota</taxon>
        <taxon>Spirochaetia</taxon>
        <taxon>Leptospirales</taxon>
        <taxon>Leptospiraceae</taxon>
        <taxon>Leptospira</taxon>
    </lineage>
</organism>